<reference evidence="2" key="1">
    <citation type="submission" date="2018-02" db="EMBL/GenBank/DDBJ databases">
        <authorList>
            <person name="Moore K."/>
            <person name="Momper L."/>
        </authorList>
    </citation>
    <scope>NUCLEOTIDE SEQUENCE [LARGE SCALE GENOMIC DNA]</scope>
    <source>
        <strain evidence="2">ULC18</strain>
    </source>
</reference>
<sequence length="101" mass="11434">MEARRAIALPAKIPAPKFGFFERVRFEDQVLTITGLEYLDAATAQRRNLEYGYYGEEPEWTPGWEYTMSLAHGAPLEAVEGMMLEPLQLVATEDELEPLEG</sequence>
<accession>A0A2T1EAX6</accession>
<proteinExistence type="predicted"/>
<name>A0A2T1EAX6_9CYAN</name>
<dbReference type="Proteomes" id="UP000239576">
    <property type="component" value="Unassembled WGS sequence"/>
</dbReference>
<organism evidence="1 2">
    <name type="scientific">Stenomitos frigidus ULC18</name>
    <dbReference type="NCBI Taxonomy" id="2107698"/>
    <lineage>
        <taxon>Bacteria</taxon>
        <taxon>Bacillati</taxon>
        <taxon>Cyanobacteriota</taxon>
        <taxon>Cyanophyceae</taxon>
        <taxon>Leptolyngbyales</taxon>
        <taxon>Leptolyngbyaceae</taxon>
        <taxon>Stenomitos</taxon>
    </lineage>
</organism>
<evidence type="ECO:0000313" key="1">
    <source>
        <dbReference type="EMBL" id="PSB29916.1"/>
    </source>
</evidence>
<dbReference type="EMBL" id="PVWK01000057">
    <property type="protein sequence ID" value="PSB29916.1"/>
    <property type="molecule type" value="Genomic_DNA"/>
</dbReference>
<dbReference type="AlphaFoldDB" id="A0A2T1EAX6"/>
<protein>
    <submittedName>
        <fullName evidence="1">Uncharacterized protein</fullName>
    </submittedName>
</protein>
<comment type="caution">
    <text evidence="1">The sequence shown here is derived from an EMBL/GenBank/DDBJ whole genome shotgun (WGS) entry which is preliminary data.</text>
</comment>
<gene>
    <name evidence="1" type="ORF">C7B82_10205</name>
</gene>
<reference evidence="1 2" key="2">
    <citation type="submission" date="2018-03" db="EMBL/GenBank/DDBJ databases">
        <title>The ancient ancestry and fast evolution of plastids.</title>
        <authorList>
            <person name="Moore K.R."/>
            <person name="Magnabosco C."/>
            <person name="Momper L."/>
            <person name="Gold D.A."/>
            <person name="Bosak T."/>
            <person name="Fournier G.P."/>
        </authorList>
    </citation>
    <scope>NUCLEOTIDE SEQUENCE [LARGE SCALE GENOMIC DNA]</scope>
    <source>
        <strain evidence="1 2">ULC18</strain>
    </source>
</reference>
<keyword evidence="2" id="KW-1185">Reference proteome</keyword>
<evidence type="ECO:0000313" key="2">
    <source>
        <dbReference type="Proteomes" id="UP000239576"/>
    </source>
</evidence>